<dbReference type="Proteomes" id="UP001515641">
    <property type="component" value="Unassembled WGS sequence"/>
</dbReference>
<protein>
    <submittedName>
        <fullName evidence="1">Uncharacterized protein</fullName>
    </submittedName>
</protein>
<proteinExistence type="predicted"/>
<accession>A0ABX0LAY9</accession>
<dbReference type="EMBL" id="JAAOMA010000022">
    <property type="protein sequence ID" value="NHR06689.1"/>
    <property type="molecule type" value="Genomic_DNA"/>
</dbReference>
<reference evidence="1 2" key="1">
    <citation type="submission" date="2020-03" db="EMBL/GenBank/DDBJ databases">
        <title>Draft genome sequence of environmentally isolated cultures.</title>
        <authorList>
            <person name="Wilson H.S."/>
            <person name="De Leon M.E."/>
        </authorList>
    </citation>
    <scope>NUCLEOTIDE SEQUENCE [LARGE SCALE GENOMIC DNA]</scope>
    <source>
        <strain evidence="1 2">HSC-31F16</strain>
    </source>
</reference>
<gene>
    <name evidence="1" type="ORF">HA052_15985</name>
</gene>
<evidence type="ECO:0000313" key="2">
    <source>
        <dbReference type="Proteomes" id="UP001515641"/>
    </source>
</evidence>
<comment type="caution">
    <text evidence="1">The sequence shown here is derived from an EMBL/GenBank/DDBJ whole genome shotgun (WGS) entry which is preliminary data.</text>
</comment>
<organism evidence="1 2">
    <name type="scientific">Chromobacterium fluminis</name>
    <dbReference type="NCBI Taxonomy" id="3044269"/>
    <lineage>
        <taxon>Bacteria</taxon>
        <taxon>Pseudomonadati</taxon>
        <taxon>Pseudomonadota</taxon>
        <taxon>Betaproteobacteria</taxon>
        <taxon>Neisseriales</taxon>
        <taxon>Chromobacteriaceae</taxon>
        <taxon>Chromobacterium</taxon>
    </lineage>
</organism>
<name>A0ABX0LAY9_9NEIS</name>
<dbReference type="RefSeq" id="WP_166452632.1">
    <property type="nucleotide sequence ID" value="NZ_JAAOMA010000022.1"/>
</dbReference>
<sequence length="257" mass="28987">MMAGKYNPRKAAERAARLTDNCTSNTVARVIAQVNTMTPGRQSGLMMTREQIETHSIGMLAALDQLTQRWDSFAFRCLSSWYRIAYYTAHNLSRPDLDKLARGARCALFDLSNDGMQPVMRANQYRILRGMVLALINALPFVPAKLMDVMQQQSREQFEHDVAPEWYDAPAWARDAVVKVINGASMAAAMQRHDLGNREAREQVITLGMAAHAMLHDSTTPIPETLQALRSLRRQLLPVIERFNRGDYLPEPMRAAA</sequence>
<keyword evidence="2" id="KW-1185">Reference proteome</keyword>
<evidence type="ECO:0000313" key="1">
    <source>
        <dbReference type="EMBL" id="NHR06689.1"/>
    </source>
</evidence>